<evidence type="ECO:0000313" key="2">
    <source>
        <dbReference type="Proteomes" id="UP000325440"/>
    </source>
</evidence>
<evidence type="ECO:0000313" key="1">
    <source>
        <dbReference type="EMBL" id="VVC40473.1"/>
    </source>
</evidence>
<gene>
    <name evidence="1" type="ORF">CINCED_3A010690</name>
</gene>
<dbReference type="EMBL" id="CABPRJ010001904">
    <property type="protein sequence ID" value="VVC40473.1"/>
    <property type="molecule type" value="Genomic_DNA"/>
</dbReference>
<organism evidence="1 2">
    <name type="scientific">Cinara cedri</name>
    <dbReference type="NCBI Taxonomy" id="506608"/>
    <lineage>
        <taxon>Eukaryota</taxon>
        <taxon>Metazoa</taxon>
        <taxon>Ecdysozoa</taxon>
        <taxon>Arthropoda</taxon>
        <taxon>Hexapoda</taxon>
        <taxon>Insecta</taxon>
        <taxon>Pterygota</taxon>
        <taxon>Neoptera</taxon>
        <taxon>Paraneoptera</taxon>
        <taxon>Hemiptera</taxon>
        <taxon>Sternorrhyncha</taxon>
        <taxon>Aphidomorpha</taxon>
        <taxon>Aphidoidea</taxon>
        <taxon>Aphididae</taxon>
        <taxon>Lachninae</taxon>
        <taxon>Cinara</taxon>
    </lineage>
</organism>
<protein>
    <submittedName>
        <fullName evidence="1">Uncharacterized protein</fullName>
    </submittedName>
</protein>
<sequence length="321" mass="35612">MILASTYEDGTSVVARTQLEMKKVLLQPVSTPDSIVNSIISVPCDGSLNRLLVTVNAQFTHVFVAEYSAERPLTYDIVASSTRHISAGPAADRPTLATTFAASDYRADTDANHTPTAGSKAKKQVRFGLNIATYHEFDPKTAIDIAQAEIAAENQQRLVNILKHILLHILPLEVVKTYNKPSSPNDATENQPFRILKHILHHIPPPKVVDISRKPSSPNDAAENQPIRILNHILQHTPPLKFVDTSRKPSSPNNAVKFLPFRVLKHILHHTPPPKVVETSRKPISPNDAAENQPIRILNHILQYTPPLKFVETSRKISSPF</sequence>
<proteinExistence type="predicted"/>
<dbReference type="AlphaFoldDB" id="A0A5E4N728"/>
<dbReference type="Proteomes" id="UP000325440">
    <property type="component" value="Unassembled WGS sequence"/>
</dbReference>
<keyword evidence="2" id="KW-1185">Reference proteome</keyword>
<reference evidence="1 2" key="1">
    <citation type="submission" date="2019-08" db="EMBL/GenBank/DDBJ databases">
        <authorList>
            <person name="Alioto T."/>
            <person name="Alioto T."/>
            <person name="Gomez Garrido J."/>
        </authorList>
    </citation>
    <scope>NUCLEOTIDE SEQUENCE [LARGE SCALE GENOMIC DNA]</scope>
</reference>
<name>A0A5E4N728_9HEMI</name>
<accession>A0A5E4N728</accession>